<dbReference type="InterPro" id="IPR036936">
    <property type="entry name" value="CRIB_dom_sf"/>
</dbReference>
<dbReference type="AlphaFoldDB" id="A0A183SM62"/>
<dbReference type="WBParaSite" id="SSLN_0000548101-mRNA-1">
    <property type="protein sequence ID" value="SSLN_0000548101-mRNA-1"/>
    <property type="gene ID" value="SSLN_0000548101"/>
</dbReference>
<organism evidence="3">
    <name type="scientific">Schistocephalus solidus</name>
    <name type="common">Tapeworm</name>
    <dbReference type="NCBI Taxonomy" id="70667"/>
    <lineage>
        <taxon>Eukaryota</taxon>
        <taxon>Metazoa</taxon>
        <taxon>Spiralia</taxon>
        <taxon>Lophotrochozoa</taxon>
        <taxon>Platyhelminthes</taxon>
        <taxon>Cestoda</taxon>
        <taxon>Eucestoda</taxon>
        <taxon>Diphyllobothriidea</taxon>
        <taxon>Diphyllobothriidae</taxon>
        <taxon>Schistocephalus</taxon>
    </lineage>
</organism>
<dbReference type="InterPro" id="IPR000697">
    <property type="entry name" value="WH1/EVH1_dom"/>
</dbReference>
<dbReference type="InterPro" id="IPR011993">
    <property type="entry name" value="PH-like_dom_sf"/>
</dbReference>
<feature type="domain" description="WH1" evidence="2">
    <location>
        <begin position="11"/>
        <end position="121"/>
    </location>
</feature>
<dbReference type="InterPro" id="IPR000095">
    <property type="entry name" value="CRIB_dom"/>
</dbReference>
<protein>
    <submittedName>
        <fullName evidence="3">WH1 domain-containing protein</fullName>
    </submittedName>
</protein>
<dbReference type="SUPFAM" id="SSF50729">
    <property type="entry name" value="PH domain-like"/>
    <property type="match status" value="2"/>
</dbReference>
<evidence type="ECO:0000313" key="3">
    <source>
        <dbReference type="WBParaSite" id="SSLN_0000548101-mRNA-1"/>
    </source>
</evidence>
<accession>A0A183SM62</accession>
<feature type="domain" description="WH1" evidence="2">
    <location>
        <begin position="160"/>
        <end position="272"/>
    </location>
</feature>
<feature type="domain" description="CRIB" evidence="1">
    <location>
        <begin position="326"/>
        <end position="339"/>
    </location>
</feature>
<dbReference type="Pfam" id="PF00568">
    <property type="entry name" value="WH1"/>
    <property type="match status" value="2"/>
</dbReference>
<name>A0A183SM62_SCHSO</name>
<proteinExistence type="predicted"/>
<dbReference type="SMART" id="SM00461">
    <property type="entry name" value="WH1"/>
    <property type="match status" value="2"/>
</dbReference>
<reference evidence="3" key="1">
    <citation type="submission" date="2016-06" db="UniProtKB">
        <authorList>
            <consortium name="WormBaseParasite"/>
        </authorList>
    </citation>
    <scope>IDENTIFICATION</scope>
</reference>
<evidence type="ECO:0000259" key="1">
    <source>
        <dbReference type="PROSITE" id="PS50108"/>
    </source>
</evidence>
<dbReference type="Pfam" id="PF00786">
    <property type="entry name" value="PBD"/>
    <property type="match status" value="1"/>
</dbReference>
<dbReference type="PROSITE" id="PS50229">
    <property type="entry name" value="WH1"/>
    <property type="match status" value="2"/>
</dbReference>
<dbReference type="Gene3D" id="3.90.810.10">
    <property type="entry name" value="CRIB domain"/>
    <property type="match status" value="1"/>
</dbReference>
<dbReference type="Gene3D" id="2.30.29.30">
    <property type="entry name" value="Pleckstrin-homology domain (PH domain)/Phosphotyrosine-binding domain (PTB)"/>
    <property type="match status" value="2"/>
</dbReference>
<evidence type="ECO:0000259" key="2">
    <source>
        <dbReference type="PROSITE" id="PS50229"/>
    </source>
</evidence>
<dbReference type="PROSITE" id="PS50108">
    <property type="entry name" value="CRIB"/>
    <property type="match status" value="1"/>
</dbReference>
<dbReference type="SMART" id="SM00285">
    <property type="entry name" value="PBD"/>
    <property type="match status" value="1"/>
</dbReference>
<sequence>LLSKDENQRLLASLGAKCVVNCAAVVCVYVPDGSISWRQIHCGVATIEKDSSRKSYFVRIYDMVKFSRLHEEIMFLEMGYTALIPNFHTFQGERSPMGLAFADVEEANTFQSHFGHLLNRWTRRLDTVTQSNKMMGLNHLQPAAERPFPSRLLSETDKRRLRACLGAKCVVVCAAVVCVHVPDGTDSWRQLYSGVATIEEDGSLESYFIRLYDLEKSSKLHEEAIFLEMQYTAVKPSFHILQGNRFPLGLAFADVEEASTFQSTFFGLLAKCSRKPVSVASNGDAEKPKITEINPMHVLELPVAEPAKSGFNLPSFRKKQKKSIVISAPTNFRHVQHMGFNKDSKQFDMSVLDEKMLQQFLKDNNLHCLFNSAEDTQFAVQFIAKNIGIKKVSHI</sequence>